<evidence type="ECO:0000256" key="1">
    <source>
        <dbReference type="SAM" id="Phobius"/>
    </source>
</evidence>
<dbReference type="AlphaFoldDB" id="A0A2T0BEP7"/>
<dbReference type="RefSeq" id="WP_106010486.1">
    <property type="nucleotide sequence ID" value="NZ_JALCQO010000072.1"/>
</dbReference>
<proteinExistence type="predicted"/>
<keyword evidence="1" id="KW-1133">Transmembrane helix</keyword>
<dbReference type="EMBL" id="PVXP01000057">
    <property type="protein sequence ID" value="PRR82287.1"/>
    <property type="molecule type" value="Genomic_DNA"/>
</dbReference>
<feature type="transmembrane region" description="Helical" evidence="1">
    <location>
        <begin position="133"/>
        <end position="152"/>
    </location>
</feature>
<reference evidence="2 3" key="1">
    <citation type="submission" date="2018-03" db="EMBL/GenBank/DDBJ databases">
        <title>Genome sequence of Clostridium luticellarii DSM 29923.</title>
        <authorList>
            <person name="Poehlein A."/>
            <person name="Daniel R."/>
        </authorList>
    </citation>
    <scope>NUCLEOTIDE SEQUENCE [LARGE SCALE GENOMIC DNA]</scope>
    <source>
        <strain evidence="2 3">DSM 29923</strain>
    </source>
</reference>
<keyword evidence="1" id="KW-0472">Membrane</keyword>
<accession>A0A2T0BEP7</accession>
<dbReference type="Pfam" id="PF12679">
    <property type="entry name" value="ABC2_membrane_2"/>
    <property type="match status" value="1"/>
</dbReference>
<feature type="transmembrane region" description="Helical" evidence="1">
    <location>
        <begin position="82"/>
        <end position="100"/>
    </location>
</feature>
<sequence>MIAKPITRNKIITEKLLAGLLNILVFNMVTLVSSITMVGYFNHGDSLTVEIVKLMIGMFIIQLIFLLMGSAIAAYGKNSKTSTPVAIVTVLVFLMIAKIADMSNSLDFLKWFTPIKYYEAEIILGRYGFSSPYLILSLLIVVLLTFITYRFYQKRDLKV</sequence>
<keyword evidence="3" id="KW-1185">Reference proteome</keyword>
<dbReference type="OrthoDB" id="9800309at2"/>
<feature type="transmembrane region" description="Helical" evidence="1">
    <location>
        <begin position="20"/>
        <end position="42"/>
    </location>
</feature>
<dbReference type="GO" id="GO:0005886">
    <property type="term" value="C:plasma membrane"/>
    <property type="evidence" value="ECO:0007669"/>
    <property type="project" value="UniProtKB-SubCell"/>
</dbReference>
<comment type="caution">
    <text evidence="2">The sequence shown here is derived from an EMBL/GenBank/DDBJ whole genome shotgun (WGS) entry which is preliminary data.</text>
</comment>
<name>A0A2T0BEP7_9CLOT</name>
<feature type="transmembrane region" description="Helical" evidence="1">
    <location>
        <begin position="54"/>
        <end position="75"/>
    </location>
</feature>
<evidence type="ECO:0000313" key="2">
    <source>
        <dbReference type="EMBL" id="PRR82287.1"/>
    </source>
</evidence>
<gene>
    <name evidence="2" type="ORF">CLLU_29070</name>
</gene>
<dbReference type="GO" id="GO:0140359">
    <property type="term" value="F:ABC-type transporter activity"/>
    <property type="evidence" value="ECO:0007669"/>
    <property type="project" value="InterPro"/>
</dbReference>
<organism evidence="2 3">
    <name type="scientific">Clostridium luticellarii</name>
    <dbReference type="NCBI Taxonomy" id="1691940"/>
    <lineage>
        <taxon>Bacteria</taxon>
        <taxon>Bacillati</taxon>
        <taxon>Bacillota</taxon>
        <taxon>Clostridia</taxon>
        <taxon>Eubacteriales</taxon>
        <taxon>Clostridiaceae</taxon>
        <taxon>Clostridium</taxon>
    </lineage>
</organism>
<keyword evidence="1" id="KW-0812">Transmembrane</keyword>
<evidence type="ECO:0000313" key="3">
    <source>
        <dbReference type="Proteomes" id="UP000237798"/>
    </source>
</evidence>
<protein>
    <submittedName>
        <fullName evidence="2">ABC-2 family transporter protein</fullName>
    </submittedName>
</protein>
<dbReference type="Proteomes" id="UP000237798">
    <property type="component" value="Unassembled WGS sequence"/>
</dbReference>